<dbReference type="SUPFAM" id="SSF56112">
    <property type="entry name" value="Protein kinase-like (PK-like)"/>
    <property type="match status" value="1"/>
</dbReference>
<sequence length="255" mass="29191">MFRVLVYSYGRYQVASHLFVMNYVILVMQILQGLRETPIPNTSKDYIKIYSDCWNIEPANRPTINKIVDELKAIIIKENIIIKDFHIYDNNKDIQSSNNNQPNLDAKISENSYSFHESSFQDIDFTMTESKEIESLVSSNNQSKNGFDVMVNDIINFLENSDNNIVKQEILNYLNNNDIPFQDIHDLLLDNQNNSDYIFLLGKFNHLGIGADINKKQAFELYQKAADLENAKGINSLGLCYGNGIGTDINKEKGI</sequence>
<dbReference type="GO" id="GO:0016301">
    <property type="term" value="F:kinase activity"/>
    <property type="evidence" value="ECO:0007669"/>
    <property type="project" value="UniProtKB-KW"/>
</dbReference>
<keyword evidence="1" id="KW-0418">Kinase</keyword>
<dbReference type="OrthoDB" id="10261027at2759"/>
<organism evidence="1 2">
    <name type="scientific">Rhizophagus clarus</name>
    <dbReference type="NCBI Taxonomy" id="94130"/>
    <lineage>
        <taxon>Eukaryota</taxon>
        <taxon>Fungi</taxon>
        <taxon>Fungi incertae sedis</taxon>
        <taxon>Mucoromycota</taxon>
        <taxon>Glomeromycotina</taxon>
        <taxon>Glomeromycetes</taxon>
        <taxon>Glomerales</taxon>
        <taxon>Glomeraceae</taxon>
        <taxon>Rhizophagus</taxon>
    </lineage>
</organism>
<dbReference type="AlphaFoldDB" id="A0A8H3QSP2"/>
<evidence type="ECO:0000313" key="2">
    <source>
        <dbReference type="Proteomes" id="UP000615446"/>
    </source>
</evidence>
<accession>A0A8H3QSP2</accession>
<dbReference type="InterPro" id="IPR011009">
    <property type="entry name" value="Kinase-like_dom_sf"/>
</dbReference>
<reference evidence="1" key="1">
    <citation type="submission" date="2019-10" db="EMBL/GenBank/DDBJ databases">
        <title>Conservation and host-specific expression of non-tandemly repeated heterogenous ribosome RNA gene in arbuscular mycorrhizal fungi.</title>
        <authorList>
            <person name="Maeda T."/>
            <person name="Kobayashi Y."/>
            <person name="Nakagawa T."/>
            <person name="Ezawa T."/>
            <person name="Yamaguchi K."/>
            <person name="Bino T."/>
            <person name="Nishimoto Y."/>
            <person name="Shigenobu S."/>
            <person name="Kawaguchi M."/>
        </authorList>
    </citation>
    <scope>NUCLEOTIDE SEQUENCE</scope>
    <source>
        <strain evidence="1">HR1</strain>
    </source>
</reference>
<comment type="caution">
    <text evidence="1">The sequence shown here is derived from an EMBL/GenBank/DDBJ whole genome shotgun (WGS) entry which is preliminary data.</text>
</comment>
<dbReference type="Pfam" id="PF08238">
    <property type="entry name" value="Sel1"/>
    <property type="match status" value="2"/>
</dbReference>
<dbReference type="SUPFAM" id="SSF81901">
    <property type="entry name" value="HCP-like"/>
    <property type="match status" value="1"/>
</dbReference>
<name>A0A8H3QSP2_9GLOM</name>
<dbReference type="SMART" id="SM00671">
    <property type="entry name" value="SEL1"/>
    <property type="match status" value="1"/>
</dbReference>
<keyword evidence="1" id="KW-0808">Transferase</keyword>
<dbReference type="Gene3D" id="1.25.40.10">
    <property type="entry name" value="Tetratricopeptide repeat domain"/>
    <property type="match status" value="1"/>
</dbReference>
<dbReference type="Proteomes" id="UP000615446">
    <property type="component" value="Unassembled WGS sequence"/>
</dbReference>
<evidence type="ECO:0000313" key="1">
    <source>
        <dbReference type="EMBL" id="GES90022.1"/>
    </source>
</evidence>
<proteinExistence type="predicted"/>
<gene>
    <name evidence="1" type="ORF">RCL2_001688800</name>
</gene>
<protein>
    <submittedName>
        <fullName evidence="1">Kinase-like domain-containing protein</fullName>
    </submittedName>
</protein>
<dbReference type="InterPro" id="IPR011990">
    <property type="entry name" value="TPR-like_helical_dom_sf"/>
</dbReference>
<dbReference type="EMBL" id="BLAL01000193">
    <property type="protein sequence ID" value="GES90022.1"/>
    <property type="molecule type" value="Genomic_DNA"/>
</dbReference>
<dbReference type="InterPro" id="IPR006597">
    <property type="entry name" value="Sel1-like"/>
</dbReference>
<dbReference type="Gene3D" id="1.10.510.10">
    <property type="entry name" value="Transferase(Phosphotransferase) domain 1"/>
    <property type="match status" value="1"/>
</dbReference>